<evidence type="ECO:0000256" key="1">
    <source>
        <dbReference type="SAM" id="MobiDB-lite"/>
    </source>
</evidence>
<name>A0A6C0L838_9ZZZZ</name>
<protein>
    <submittedName>
        <fullName evidence="2">Uncharacterized protein</fullName>
    </submittedName>
</protein>
<dbReference type="EMBL" id="MN740444">
    <property type="protein sequence ID" value="QHU26783.1"/>
    <property type="molecule type" value="Genomic_DNA"/>
</dbReference>
<sequence>MACDYESYLDRKKKNEIFAHYEYLKNKTCCNESTCELLAKDYELLQNRCSDTFRKIHVDNLDEKGIPKDTICETIKNKKIAILDSIKNGRPSARNTRRQSVIRKSQKVMSKGGRKYKKRKSLRRNKRKL</sequence>
<feature type="compositionally biased region" description="Basic residues" evidence="1">
    <location>
        <begin position="95"/>
        <end position="129"/>
    </location>
</feature>
<dbReference type="AlphaFoldDB" id="A0A6C0L838"/>
<reference evidence="2" key="1">
    <citation type="journal article" date="2020" name="Nature">
        <title>Giant virus diversity and host interactions through global metagenomics.</title>
        <authorList>
            <person name="Schulz F."/>
            <person name="Roux S."/>
            <person name="Paez-Espino D."/>
            <person name="Jungbluth S."/>
            <person name="Walsh D.A."/>
            <person name="Denef V.J."/>
            <person name="McMahon K.D."/>
            <person name="Konstantinidis K.T."/>
            <person name="Eloe-Fadrosh E.A."/>
            <person name="Kyrpides N.C."/>
            <person name="Woyke T."/>
        </authorList>
    </citation>
    <scope>NUCLEOTIDE SEQUENCE</scope>
    <source>
        <strain evidence="2">GVMAG-M-3300027759-42</strain>
    </source>
</reference>
<organism evidence="2">
    <name type="scientific">viral metagenome</name>
    <dbReference type="NCBI Taxonomy" id="1070528"/>
    <lineage>
        <taxon>unclassified sequences</taxon>
        <taxon>metagenomes</taxon>
        <taxon>organismal metagenomes</taxon>
    </lineage>
</organism>
<proteinExistence type="predicted"/>
<accession>A0A6C0L838</accession>
<evidence type="ECO:0000313" key="2">
    <source>
        <dbReference type="EMBL" id="QHU26783.1"/>
    </source>
</evidence>
<feature type="region of interest" description="Disordered" evidence="1">
    <location>
        <begin position="86"/>
        <end position="129"/>
    </location>
</feature>